<gene>
    <name evidence="1" type="ORF">QBC38DRAFT_16574</name>
</gene>
<proteinExistence type="predicted"/>
<reference evidence="1" key="2">
    <citation type="submission" date="2023-05" db="EMBL/GenBank/DDBJ databases">
        <authorList>
            <consortium name="Lawrence Berkeley National Laboratory"/>
            <person name="Steindorff A."/>
            <person name="Hensen N."/>
            <person name="Bonometti L."/>
            <person name="Westerberg I."/>
            <person name="Brannstrom I.O."/>
            <person name="Guillou S."/>
            <person name="Cros-Aarteil S."/>
            <person name="Calhoun S."/>
            <person name="Haridas S."/>
            <person name="Kuo A."/>
            <person name="Mondo S."/>
            <person name="Pangilinan J."/>
            <person name="Riley R."/>
            <person name="Labutti K."/>
            <person name="Andreopoulos B."/>
            <person name="Lipzen A."/>
            <person name="Chen C."/>
            <person name="Yanf M."/>
            <person name="Daum C."/>
            <person name="Ng V."/>
            <person name="Clum A."/>
            <person name="Ohm R."/>
            <person name="Martin F."/>
            <person name="Silar P."/>
            <person name="Natvig D."/>
            <person name="Lalanne C."/>
            <person name="Gautier V."/>
            <person name="Ament-Velasquez S.L."/>
            <person name="Kruys A."/>
            <person name="Hutchinson M.I."/>
            <person name="Powell A.J."/>
            <person name="Barry K."/>
            <person name="Miller A.N."/>
            <person name="Grigoriev I.V."/>
            <person name="Debuchy R."/>
            <person name="Gladieux P."/>
            <person name="Thoren M.H."/>
            <person name="Johannesson H."/>
        </authorList>
    </citation>
    <scope>NUCLEOTIDE SEQUENCE</scope>
    <source>
        <strain evidence="1">CBS 990.96</strain>
    </source>
</reference>
<sequence>MSSQPLLPDPKPFNFPLLSAPGEIRNQIYAALLVSSSPIIISPSHKSPSRQKDQSLRSKLLSIFLVSKQIHLEASSIFYSLNTFVLPADSTRLPHQAQINFLVRWFLDRVGPRNAGFIKSLGLPFPFECLPFNFAGGGKGLLDAVKLRCPGLEKVEMDLGLMNSETVGLRVSGMSEEAEGEVVRLFGVVEERLREQFEGLKEVVVQVGGRQYARQKGMIEWKVGEEEEDYKDRKEFRLPEDLWAHYHPASPLIKREPDAIYRYQVAARLSLENPKPEKELGRRVEFAFCFLFSPRRALRERREEKEWLQIRQEMARRWWDQRMCTCFSGDEVSRPASSRRKRALSVRIKELLQ</sequence>
<accession>A0AAN7BJM0</accession>
<dbReference type="Proteomes" id="UP001301958">
    <property type="component" value="Unassembled WGS sequence"/>
</dbReference>
<protein>
    <submittedName>
        <fullName evidence="1">Uncharacterized protein</fullName>
    </submittedName>
</protein>
<dbReference type="EMBL" id="MU865391">
    <property type="protein sequence ID" value="KAK4224501.1"/>
    <property type="molecule type" value="Genomic_DNA"/>
</dbReference>
<name>A0AAN7BJM0_9PEZI</name>
<evidence type="ECO:0000313" key="2">
    <source>
        <dbReference type="Proteomes" id="UP001301958"/>
    </source>
</evidence>
<reference evidence="1" key="1">
    <citation type="journal article" date="2023" name="Mol. Phylogenet. Evol.">
        <title>Genome-scale phylogeny and comparative genomics of the fungal order Sordariales.</title>
        <authorList>
            <person name="Hensen N."/>
            <person name="Bonometti L."/>
            <person name="Westerberg I."/>
            <person name="Brannstrom I.O."/>
            <person name="Guillou S."/>
            <person name="Cros-Aarteil S."/>
            <person name="Calhoun S."/>
            <person name="Haridas S."/>
            <person name="Kuo A."/>
            <person name="Mondo S."/>
            <person name="Pangilinan J."/>
            <person name="Riley R."/>
            <person name="LaButti K."/>
            <person name="Andreopoulos B."/>
            <person name="Lipzen A."/>
            <person name="Chen C."/>
            <person name="Yan M."/>
            <person name="Daum C."/>
            <person name="Ng V."/>
            <person name="Clum A."/>
            <person name="Steindorff A."/>
            <person name="Ohm R.A."/>
            <person name="Martin F."/>
            <person name="Silar P."/>
            <person name="Natvig D.O."/>
            <person name="Lalanne C."/>
            <person name="Gautier V."/>
            <person name="Ament-Velasquez S.L."/>
            <person name="Kruys A."/>
            <person name="Hutchinson M.I."/>
            <person name="Powell A.J."/>
            <person name="Barry K."/>
            <person name="Miller A.N."/>
            <person name="Grigoriev I.V."/>
            <person name="Debuchy R."/>
            <person name="Gladieux P."/>
            <person name="Hiltunen Thoren M."/>
            <person name="Johannesson H."/>
        </authorList>
    </citation>
    <scope>NUCLEOTIDE SEQUENCE</scope>
    <source>
        <strain evidence="1">CBS 990.96</strain>
    </source>
</reference>
<keyword evidence="2" id="KW-1185">Reference proteome</keyword>
<dbReference type="PANTHER" id="PTHR42085:SF4">
    <property type="entry name" value="F-BOX DOMAIN-CONTAINING PROTEIN"/>
    <property type="match status" value="1"/>
</dbReference>
<organism evidence="1 2">
    <name type="scientific">Podospora fimiseda</name>
    <dbReference type="NCBI Taxonomy" id="252190"/>
    <lineage>
        <taxon>Eukaryota</taxon>
        <taxon>Fungi</taxon>
        <taxon>Dikarya</taxon>
        <taxon>Ascomycota</taxon>
        <taxon>Pezizomycotina</taxon>
        <taxon>Sordariomycetes</taxon>
        <taxon>Sordariomycetidae</taxon>
        <taxon>Sordariales</taxon>
        <taxon>Podosporaceae</taxon>
        <taxon>Podospora</taxon>
    </lineage>
</organism>
<dbReference type="InterPro" id="IPR038883">
    <property type="entry name" value="AN11006-like"/>
</dbReference>
<dbReference type="AlphaFoldDB" id="A0AAN7BJM0"/>
<comment type="caution">
    <text evidence="1">The sequence shown here is derived from an EMBL/GenBank/DDBJ whole genome shotgun (WGS) entry which is preliminary data.</text>
</comment>
<evidence type="ECO:0000313" key="1">
    <source>
        <dbReference type="EMBL" id="KAK4224501.1"/>
    </source>
</evidence>
<dbReference type="PANTHER" id="PTHR42085">
    <property type="entry name" value="F-BOX DOMAIN-CONTAINING PROTEIN"/>
    <property type="match status" value="1"/>
</dbReference>